<organism evidence="1">
    <name type="scientific">marine sediment metagenome</name>
    <dbReference type="NCBI Taxonomy" id="412755"/>
    <lineage>
        <taxon>unclassified sequences</taxon>
        <taxon>metagenomes</taxon>
        <taxon>ecological metagenomes</taxon>
    </lineage>
</organism>
<dbReference type="EMBL" id="BARS01040624">
    <property type="protein sequence ID" value="GAG37724.1"/>
    <property type="molecule type" value="Genomic_DNA"/>
</dbReference>
<comment type="caution">
    <text evidence="1">The sequence shown here is derived from an EMBL/GenBank/DDBJ whole genome shotgun (WGS) entry which is preliminary data.</text>
</comment>
<feature type="non-terminal residue" evidence="1">
    <location>
        <position position="1"/>
    </location>
</feature>
<sequence>IKDLAFLYAIPSIILSDATEKYARNESGYLWAYAWDENFANVLFQPQTLEPEYILKELFKLKGTKGQWKKQSDSL</sequence>
<name>X0X3B3_9ZZZZ</name>
<proteinExistence type="predicted"/>
<gene>
    <name evidence="1" type="ORF">S01H1_61892</name>
</gene>
<dbReference type="AlphaFoldDB" id="X0X3B3"/>
<evidence type="ECO:0000313" key="1">
    <source>
        <dbReference type="EMBL" id="GAG37724.1"/>
    </source>
</evidence>
<reference evidence="1" key="1">
    <citation type="journal article" date="2014" name="Front. Microbiol.">
        <title>High frequency of phylogenetically diverse reductive dehalogenase-homologous genes in deep subseafloor sedimentary metagenomes.</title>
        <authorList>
            <person name="Kawai M."/>
            <person name="Futagami T."/>
            <person name="Toyoda A."/>
            <person name="Takaki Y."/>
            <person name="Nishi S."/>
            <person name="Hori S."/>
            <person name="Arai W."/>
            <person name="Tsubouchi T."/>
            <person name="Morono Y."/>
            <person name="Uchiyama I."/>
            <person name="Ito T."/>
            <person name="Fujiyama A."/>
            <person name="Inagaki F."/>
            <person name="Takami H."/>
        </authorList>
    </citation>
    <scope>NUCLEOTIDE SEQUENCE</scope>
    <source>
        <strain evidence="1">Expedition CK06-06</strain>
    </source>
</reference>
<protein>
    <submittedName>
        <fullName evidence="1">Uncharacterized protein</fullName>
    </submittedName>
</protein>
<accession>X0X3B3</accession>